<reference evidence="4 5" key="1">
    <citation type="submission" date="2017-06" db="EMBL/GenBank/DDBJ databases">
        <title>Complete genome sequence of Paenibacillus donghaensis KCTC 13049T isolated from East Sea sediment, South Korea.</title>
        <authorList>
            <person name="Jung B.K."/>
            <person name="Hong S.-J."/>
            <person name="Shin J.-H."/>
        </authorList>
    </citation>
    <scope>NUCLEOTIDE SEQUENCE [LARGE SCALE GENOMIC DNA]</scope>
    <source>
        <strain evidence="4 5">KCTC 13049</strain>
    </source>
</reference>
<evidence type="ECO:0000259" key="3">
    <source>
        <dbReference type="SMART" id="SM00822"/>
    </source>
</evidence>
<dbReference type="KEGG" id="pdh:B9T62_00880"/>
<dbReference type="InterPro" id="IPR057326">
    <property type="entry name" value="KR_dom"/>
</dbReference>
<dbReference type="GO" id="GO:0005737">
    <property type="term" value="C:cytoplasm"/>
    <property type="evidence" value="ECO:0007669"/>
    <property type="project" value="TreeGrafter"/>
</dbReference>
<organism evidence="4 5">
    <name type="scientific">Paenibacillus donghaensis</name>
    <dbReference type="NCBI Taxonomy" id="414771"/>
    <lineage>
        <taxon>Bacteria</taxon>
        <taxon>Bacillati</taxon>
        <taxon>Bacillota</taxon>
        <taxon>Bacilli</taxon>
        <taxon>Bacillales</taxon>
        <taxon>Paenibacillaceae</taxon>
        <taxon>Paenibacillus</taxon>
    </lineage>
</organism>
<dbReference type="GO" id="GO:0005886">
    <property type="term" value="C:plasma membrane"/>
    <property type="evidence" value="ECO:0007669"/>
    <property type="project" value="TreeGrafter"/>
</dbReference>
<dbReference type="GO" id="GO:0006633">
    <property type="term" value="P:fatty acid biosynthetic process"/>
    <property type="evidence" value="ECO:0007669"/>
    <property type="project" value="TreeGrafter"/>
</dbReference>
<dbReference type="SMART" id="SM00822">
    <property type="entry name" value="PKS_KR"/>
    <property type="match status" value="1"/>
</dbReference>
<dbReference type="GO" id="GO:0071770">
    <property type="term" value="P:DIM/DIP cell wall layer assembly"/>
    <property type="evidence" value="ECO:0007669"/>
    <property type="project" value="TreeGrafter"/>
</dbReference>
<keyword evidence="5" id="KW-1185">Reference proteome</keyword>
<evidence type="ECO:0000313" key="4">
    <source>
        <dbReference type="EMBL" id="ASA26122.1"/>
    </source>
</evidence>
<dbReference type="CDD" id="cd08953">
    <property type="entry name" value="KR_2_SDR_x"/>
    <property type="match status" value="1"/>
</dbReference>
<dbReference type="PANTHER" id="PTHR43775">
    <property type="entry name" value="FATTY ACID SYNTHASE"/>
    <property type="match status" value="1"/>
</dbReference>
<evidence type="ECO:0000313" key="5">
    <source>
        <dbReference type="Proteomes" id="UP000249890"/>
    </source>
</evidence>
<dbReference type="InterPro" id="IPR013968">
    <property type="entry name" value="PKS_KR"/>
</dbReference>
<dbReference type="SUPFAM" id="SSF51735">
    <property type="entry name" value="NAD(P)-binding Rossmann-fold domains"/>
    <property type="match status" value="1"/>
</dbReference>
<dbReference type="Gene3D" id="3.40.50.720">
    <property type="entry name" value="NAD(P)-binding Rossmann-like Domain"/>
    <property type="match status" value="1"/>
</dbReference>
<dbReference type="EMBL" id="CP021780">
    <property type="protein sequence ID" value="ASA26122.1"/>
    <property type="molecule type" value="Genomic_DNA"/>
</dbReference>
<keyword evidence="2" id="KW-0597">Phosphoprotein</keyword>
<dbReference type="InterPro" id="IPR036291">
    <property type="entry name" value="NAD(P)-bd_dom_sf"/>
</dbReference>
<dbReference type="PANTHER" id="PTHR43775:SF37">
    <property type="entry name" value="SI:DKEY-61P9.11"/>
    <property type="match status" value="1"/>
</dbReference>
<dbReference type="Pfam" id="PF08659">
    <property type="entry name" value="KR"/>
    <property type="match status" value="1"/>
</dbReference>
<dbReference type="InterPro" id="IPR050091">
    <property type="entry name" value="PKS_NRPS_Biosynth_Enz"/>
</dbReference>
<feature type="domain" description="Ketoreductase" evidence="3">
    <location>
        <begin position="94"/>
        <end position="280"/>
    </location>
</feature>
<keyword evidence="1" id="KW-0596">Phosphopantetheine</keyword>
<evidence type="ECO:0000256" key="1">
    <source>
        <dbReference type="ARBA" id="ARBA00022450"/>
    </source>
</evidence>
<dbReference type="AlphaFoldDB" id="A0A2Z2KV78"/>
<protein>
    <recommendedName>
        <fullName evidence="3">Ketoreductase domain-containing protein</fullName>
    </recommendedName>
</protein>
<dbReference type="Proteomes" id="UP000249890">
    <property type="component" value="Chromosome"/>
</dbReference>
<accession>A0A2Z2KV78</accession>
<sequence length="393" mass="43639">MLIQMVAPLDGESGRFSGLAAMLKTLRLEHPKCYGQFIEMDDMAGDKLAYRLHNESRNPEEPMIRYRHDERFIAGWSELGISQEELHISWKEHGVYLLTGGAGSLGLIFAEEMVSQVRQITLILTGRSQLTLHQQGQIAELRNSGARVSYEQVDVSDKESVNRLIQSVVAQYGSLNGILHGAGVCRDSFLMKKTREELHSVLDPKVNGLVHLDQATRGIRLDFFYLFSSIAGSLGNPGQADYAAANAFMDSFASYRNGLVMKKERYGQTISVNWPLWQEGGMQMDESVRRQRMEQAGMAMLRTDKGIRALYQIASAGVDQAMVMEGNTAQLRAAVCSDRRPAIDVKSGGDLLHSSASEMPDDAFFLHLTQQISSGELSEEQLAEILKVSSMRG</sequence>
<proteinExistence type="predicted"/>
<name>A0A2Z2KV78_9BACL</name>
<gene>
    <name evidence="4" type="ORF">B9T62_00880</name>
</gene>
<dbReference type="GO" id="GO:0004312">
    <property type="term" value="F:fatty acid synthase activity"/>
    <property type="evidence" value="ECO:0007669"/>
    <property type="project" value="TreeGrafter"/>
</dbReference>
<evidence type="ECO:0000256" key="2">
    <source>
        <dbReference type="ARBA" id="ARBA00022553"/>
    </source>
</evidence>